<dbReference type="EMBL" id="CAMGYJ010000004">
    <property type="protein sequence ID" value="CAI0402210.1"/>
    <property type="molecule type" value="Genomic_DNA"/>
</dbReference>
<dbReference type="Pfam" id="PF13456">
    <property type="entry name" value="RVT_3"/>
    <property type="match status" value="1"/>
</dbReference>
<dbReference type="CDD" id="cd06222">
    <property type="entry name" value="RNase_H_like"/>
    <property type="match status" value="1"/>
</dbReference>
<organism evidence="2 3">
    <name type="scientific">Linum tenue</name>
    <dbReference type="NCBI Taxonomy" id="586396"/>
    <lineage>
        <taxon>Eukaryota</taxon>
        <taxon>Viridiplantae</taxon>
        <taxon>Streptophyta</taxon>
        <taxon>Embryophyta</taxon>
        <taxon>Tracheophyta</taxon>
        <taxon>Spermatophyta</taxon>
        <taxon>Magnoliopsida</taxon>
        <taxon>eudicotyledons</taxon>
        <taxon>Gunneridae</taxon>
        <taxon>Pentapetalae</taxon>
        <taxon>rosids</taxon>
        <taxon>fabids</taxon>
        <taxon>Malpighiales</taxon>
        <taxon>Linaceae</taxon>
        <taxon>Linum</taxon>
    </lineage>
</organism>
<name>A0AAV0IZN2_9ROSI</name>
<evidence type="ECO:0000259" key="1">
    <source>
        <dbReference type="Pfam" id="PF13456"/>
    </source>
</evidence>
<dbReference type="AlphaFoldDB" id="A0AAV0IZN2"/>
<dbReference type="InterPro" id="IPR036397">
    <property type="entry name" value="RNaseH_sf"/>
</dbReference>
<dbReference type="SUPFAM" id="SSF53098">
    <property type="entry name" value="Ribonuclease H-like"/>
    <property type="match status" value="1"/>
</dbReference>
<feature type="domain" description="RNase H type-1" evidence="1">
    <location>
        <begin position="11"/>
        <end position="52"/>
    </location>
</feature>
<sequence>MVRAFSGNLGEGSITRAELAGIAFGLKAAWEMGLRQVQVHTDSHAAIQLVEGAGE</sequence>
<dbReference type="GO" id="GO:0004523">
    <property type="term" value="F:RNA-DNA hybrid ribonuclease activity"/>
    <property type="evidence" value="ECO:0007669"/>
    <property type="project" value="InterPro"/>
</dbReference>
<keyword evidence="3" id="KW-1185">Reference proteome</keyword>
<gene>
    <name evidence="2" type="ORF">LITE_LOCUS11506</name>
</gene>
<dbReference type="InterPro" id="IPR044730">
    <property type="entry name" value="RNase_H-like_dom_plant"/>
</dbReference>
<reference evidence="2" key="1">
    <citation type="submission" date="2022-08" db="EMBL/GenBank/DDBJ databases">
        <authorList>
            <person name="Gutierrez-Valencia J."/>
        </authorList>
    </citation>
    <scope>NUCLEOTIDE SEQUENCE</scope>
</reference>
<comment type="caution">
    <text evidence="2">The sequence shown here is derived from an EMBL/GenBank/DDBJ whole genome shotgun (WGS) entry which is preliminary data.</text>
</comment>
<dbReference type="Proteomes" id="UP001154282">
    <property type="component" value="Unassembled WGS sequence"/>
</dbReference>
<dbReference type="Gene3D" id="3.30.420.10">
    <property type="entry name" value="Ribonuclease H-like superfamily/Ribonuclease H"/>
    <property type="match status" value="1"/>
</dbReference>
<dbReference type="InterPro" id="IPR012337">
    <property type="entry name" value="RNaseH-like_sf"/>
</dbReference>
<dbReference type="InterPro" id="IPR002156">
    <property type="entry name" value="RNaseH_domain"/>
</dbReference>
<protein>
    <recommendedName>
        <fullName evidence="1">RNase H type-1 domain-containing protein</fullName>
    </recommendedName>
</protein>
<accession>A0AAV0IZN2</accession>
<evidence type="ECO:0000313" key="3">
    <source>
        <dbReference type="Proteomes" id="UP001154282"/>
    </source>
</evidence>
<evidence type="ECO:0000313" key="2">
    <source>
        <dbReference type="EMBL" id="CAI0402210.1"/>
    </source>
</evidence>
<dbReference type="GO" id="GO:0003676">
    <property type="term" value="F:nucleic acid binding"/>
    <property type="evidence" value="ECO:0007669"/>
    <property type="project" value="InterPro"/>
</dbReference>
<proteinExistence type="predicted"/>